<dbReference type="AlphaFoldDB" id="A0AAQ4FCX6"/>
<dbReference type="InterPro" id="IPR000718">
    <property type="entry name" value="Peptidase_M13"/>
</dbReference>
<feature type="non-terminal residue" evidence="4">
    <location>
        <position position="829"/>
    </location>
</feature>
<feature type="transmembrane region" description="Helical" evidence="2">
    <location>
        <begin position="200"/>
        <end position="224"/>
    </location>
</feature>
<sequence>MVQSSVACVAQSEGGRPFGVLEACAVSATRNQAQALLAESMAVKTSHSTSEPDAQYSAVKQAAHFEAAKFSMAISRLVAAPVISTNNGSILSDAASHAPDQQRPFPAVIERRGTHNAPSLLQCANRCATDEKKKNCKIEQQSKKREVHALLDVFSPEIETPEEIAKPAARVTDGKHTGVNPQGLREVPEAVMLHDDEPPWALLACSLVLVGAFLTSLLALIYALTTVVPTSETMHPAPAVTPASGTVYCSSEFCDREADYLVSLLGARGKGACDNFYEHVCGAWPRAHLLKGFTGAGAVVSTDTIIQDTIDNGLTSLLPSNRAEDVGMAVALYHACTDRNKADSAANHVKGLFKAWKIGMWPRDVSGSVNEIWEFAGELVRDLGLGSILDMAVAIGTGGNDNPVVELRQPEHVLSCNDVWRPPVTTLFHNALSDLSLEFTHSPRQEILDEVMSAFIRLGSCPVNPAIAESQETKFGVLPDTVAKLSELNDDVQRFLMIAFDGGTMPGPGTVVVLKPASYVREYLAAAMRELPPRALMNYMGLLALVHLSPFLPERHVHLRQLFVKLLRGRTLPDVSNSSTLCMMAVERALPACLSKLSATLFTAAEYNVRVPEKLSQLEDVFARNVHHLAWLSDELALVNRYRLKRRRSSHFGPSVGRNSSCVPSGVARRTDIPVQFYRDMCRAQQRSRLEAIASGRSLAKYRVVPVRPSSVRAVYDRLLRRVLVPAALFNTSVPGNSAGFSLQLARYAVRFYRALLDALLLNDWDSGRDEAVRRKLQALLQCFEWDLHELPATLKGTVGPDPERSRAALLLQTTALQLAFRAFQDLWQ</sequence>
<dbReference type="Proteomes" id="UP001321473">
    <property type="component" value="Unassembled WGS sequence"/>
</dbReference>
<dbReference type="GO" id="GO:0004222">
    <property type="term" value="F:metalloendopeptidase activity"/>
    <property type="evidence" value="ECO:0007669"/>
    <property type="project" value="InterPro"/>
</dbReference>
<dbReference type="SUPFAM" id="SSF55486">
    <property type="entry name" value="Metalloproteases ('zincins'), catalytic domain"/>
    <property type="match status" value="1"/>
</dbReference>
<reference evidence="4 5" key="1">
    <citation type="journal article" date="2023" name="Arcadia Sci">
        <title>De novo assembly of a long-read Amblyomma americanum tick genome.</title>
        <authorList>
            <person name="Chou S."/>
            <person name="Poskanzer K.E."/>
            <person name="Rollins M."/>
            <person name="Thuy-Boun P.S."/>
        </authorList>
    </citation>
    <scope>NUCLEOTIDE SEQUENCE [LARGE SCALE GENOMIC DNA]</scope>
    <source>
        <strain evidence="4">F_SG_1</strain>
        <tissue evidence="4">Salivary glands</tissue>
    </source>
</reference>
<dbReference type="EMBL" id="JARKHS020004351">
    <property type="protein sequence ID" value="KAK8784693.1"/>
    <property type="molecule type" value="Genomic_DNA"/>
</dbReference>
<proteinExistence type="inferred from homology"/>
<dbReference type="Gene3D" id="3.40.390.10">
    <property type="entry name" value="Collagenase (Catalytic Domain)"/>
    <property type="match status" value="1"/>
</dbReference>
<keyword evidence="5" id="KW-1185">Reference proteome</keyword>
<dbReference type="Pfam" id="PF05649">
    <property type="entry name" value="Peptidase_M13_N"/>
    <property type="match status" value="1"/>
</dbReference>
<keyword evidence="2" id="KW-1133">Transmembrane helix</keyword>
<feature type="domain" description="Peptidase M13 N-terminal" evidence="3">
    <location>
        <begin position="273"/>
        <end position="635"/>
    </location>
</feature>
<comment type="similarity">
    <text evidence="1">Belongs to the peptidase M13 family.</text>
</comment>
<protein>
    <recommendedName>
        <fullName evidence="3">Peptidase M13 N-terminal domain-containing protein</fullName>
    </recommendedName>
</protein>
<dbReference type="Gene3D" id="1.10.1380.10">
    <property type="entry name" value="Neutral endopeptidase , domain2"/>
    <property type="match status" value="1"/>
</dbReference>
<organism evidence="4 5">
    <name type="scientific">Amblyomma americanum</name>
    <name type="common">Lone star tick</name>
    <dbReference type="NCBI Taxonomy" id="6943"/>
    <lineage>
        <taxon>Eukaryota</taxon>
        <taxon>Metazoa</taxon>
        <taxon>Ecdysozoa</taxon>
        <taxon>Arthropoda</taxon>
        <taxon>Chelicerata</taxon>
        <taxon>Arachnida</taxon>
        <taxon>Acari</taxon>
        <taxon>Parasitiformes</taxon>
        <taxon>Ixodida</taxon>
        <taxon>Ixodoidea</taxon>
        <taxon>Ixodidae</taxon>
        <taxon>Amblyomminae</taxon>
        <taxon>Amblyomma</taxon>
    </lineage>
</organism>
<dbReference type="GO" id="GO:0006508">
    <property type="term" value="P:proteolysis"/>
    <property type="evidence" value="ECO:0007669"/>
    <property type="project" value="InterPro"/>
</dbReference>
<evidence type="ECO:0000313" key="5">
    <source>
        <dbReference type="Proteomes" id="UP001321473"/>
    </source>
</evidence>
<name>A0AAQ4FCX6_AMBAM</name>
<keyword evidence="2" id="KW-0812">Transmembrane</keyword>
<keyword evidence="2" id="KW-0472">Membrane</keyword>
<gene>
    <name evidence="4" type="ORF">V5799_008942</name>
</gene>
<evidence type="ECO:0000256" key="2">
    <source>
        <dbReference type="SAM" id="Phobius"/>
    </source>
</evidence>
<accession>A0AAQ4FCX6</accession>
<comment type="caution">
    <text evidence="4">The sequence shown here is derived from an EMBL/GenBank/DDBJ whole genome shotgun (WGS) entry which is preliminary data.</text>
</comment>
<dbReference type="InterPro" id="IPR008753">
    <property type="entry name" value="Peptidase_M13_N"/>
</dbReference>
<evidence type="ECO:0000256" key="1">
    <source>
        <dbReference type="ARBA" id="ARBA00007357"/>
    </source>
</evidence>
<dbReference type="InterPro" id="IPR042089">
    <property type="entry name" value="Peptidase_M13_dom_2"/>
</dbReference>
<dbReference type="InterPro" id="IPR024079">
    <property type="entry name" value="MetalloPept_cat_dom_sf"/>
</dbReference>
<dbReference type="PROSITE" id="PS51885">
    <property type="entry name" value="NEPRILYSIN"/>
    <property type="match status" value="1"/>
</dbReference>
<evidence type="ECO:0000313" key="4">
    <source>
        <dbReference type="EMBL" id="KAK8784693.1"/>
    </source>
</evidence>
<evidence type="ECO:0000259" key="3">
    <source>
        <dbReference type="Pfam" id="PF05649"/>
    </source>
</evidence>